<dbReference type="PROSITE" id="PS51257">
    <property type="entry name" value="PROKAR_LIPOPROTEIN"/>
    <property type="match status" value="1"/>
</dbReference>
<accession>A0ABV9NHM0</accession>
<keyword evidence="2" id="KW-0862">Zinc</keyword>
<dbReference type="InterPro" id="IPR018152">
    <property type="entry name" value="SOD_Cu/Zn_BS"/>
</dbReference>
<dbReference type="EMBL" id="JBHSGG010000011">
    <property type="protein sequence ID" value="MFC4727446.1"/>
    <property type="molecule type" value="Genomic_DNA"/>
</dbReference>
<name>A0ABV9NHM0_9GAMM</name>
<comment type="cofactor">
    <cofactor evidence="2">
        <name>Cu cation</name>
        <dbReference type="ChEBI" id="CHEBI:23378"/>
    </cofactor>
    <text evidence="2">Binds 1 copper ion per subunit.</text>
</comment>
<dbReference type="Proteomes" id="UP001595892">
    <property type="component" value="Unassembled WGS sequence"/>
</dbReference>
<keyword evidence="2" id="KW-0479">Metal-binding</keyword>
<reference evidence="6" key="1">
    <citation type="journal article" date="2019" name="Int. J. Syst. Evol. Microbiol.">
        <title>The Global Catalogue of Microorganisms (GCM) 10K type strain sequencing project: providing services to taxonomists for standard genome sequencing and annotation.</title>
        <authorList>
            <consortium name="The Broad Institute Genomics Platform"/>
            <consortium name="The Broad Institute Genome Sequencing Center for Infectious Disease"/>
            <person name="Wu L."/>
            <person name="Ma J."/>
        </authorList>
    </citation>
    <scope>NUCLEOTIDE SEQUENCE [LARGE SCALE GENOMIC DNA]</scope>
    <source>
        <strain evidence="6">CGMCC 1.13574</strain>
    </source>
</reference>
<dbReference type="PROSITE" id="PS00087">
    <property type="entry name" value="SOD_CU_ZN_1"/>
    <property type="match status" value="1"/>
</dbReference>
<evidence type="ECO:0000313" key="5">
    <source>
        <dbReference type="EMBL" id="MFC4727446.1"/>
    </source>
</evidence>
<dbReference type="PROSITE" id="PS00332">
    <property type="entry name" value="SOD_CU_ZN_2"/>
    <property type="match status" value="1"/>
</dbReference>
<dbReference type="InterPro" id="IPR001424">
    <property type="entry name" value="SOD_Cu_Zn_dom"/>
</dbReference>
<keyword evidence="2" id="KW-0560">Oxidoreductase</keyword>
<sequence>MRTALVLAITLALAACGRNDDTAPAGGTTATTPPAATPAETPATPAPVGVDQDAGAAAGIQPAATATATLAPTEGHETAGTLTLAVENGGIRVTGEITGLNPNAEHAFHIHEHGDCSAPDASSAGGHFNPHGQPHGDPRDPQSAQHGGDMVNLRADGEGRAQVDARAEGVTIGSGDAHDVVGKAVIVHESPDDYESQPTGNAGGRWACGVIEAGTVPTAGGPAE</sequence>
<dbReference type="Gene3D" id="2.60.40.200">
    <property type="entry name" value="Superoxide dismutase, copper/zinc binding domain"/>
    <property type="match status" value="1"/>
</dbReference>
<feature type="region of interest" description="Disordered" evidence="3">
    <location>
        <begin position="115"/>
        <end position="150"/>
    </location>
</feature>
<keyword evidence="6" id="KW-1185">Reference proteome</keyword>
<evidence type="ECO:0000256" key="1">
    <source>
        <dbReference type="ARBA" id="ARBA00010457"/>
    </source>
</evidence>
<dbReference type="EC" id="1.15.1.1" evidence="2"/>
<comment type="cofactor">
    <cofactor evidence="2">
        <name>Zn(2+)</name>
        <dbReference type="ChEBI" id="CHEBI:29105"/>
    </cofactor>
    <text evidence="2">Binds 1 zinc ion per subunit.</text>
</comment>
<evidence type="ECO:0000256" key="2">
    <source>
        <dbReference type="RuleBase" id="RU000393"/>
    </source>
</evidence>
<comment type="similarity">
    <text evidence="1 2">Belongs to the Cu-Zn superoxide dismutase family.</text>
</comment>
<feature type="domain" description="Superoxide dismutase copper/zinc binding" evidence="4">
    <location>
        <begin position="80"/>
        <end position="211"/>
    </location>
</feature>
<dbReference type="SUPFAM" id="SSF49329">
    <property type="entry name" value="Cu,Zn superoxide dismutase-like"/>
    <property type="match status" value="1"/>
</dbReference>
<feature type="region of interest" description="Disordered" evidence="3">
    <location>
        <begin position="18"/>
        <end position="52"/>
    </location>
</feature>
<proteinExistence type="inferred from homology"/>
<feature type="compositionally biased region" description="Low complexity" evidence="3">
    <location>
        <begin position="22"/>
        <end position="52"/>
    </location>
</feature>
<evidence type="ECO:0000256" key="3">
    <source>
        <dbReference type="SAM" id="MobiDB-lite"/>
    </source>
</evidence>
<dbReference type="RefSeq" id="WP_377003456.1">
    <property type="nucleotide sequence ID" value="NZ_JBHSGG010000011.1"/>
</dbReference>
<dbReference type="PANTHER" id="PTHR10003">
    <property type="entry name" value="SUPEROXIDE DISMUTASE CU-ZN -RELATED"/>
    <property type="match status" value="1"/>
</dbReference>
<dbReference type="Pfam" id="PF00080">
    <property type="entry name" value="Sod_Cu"/>
    <property type="match status" value="1"/>
</dbReference>
<protein>
    <recommendedName>
        <fullName evidence="2">Superoxide dismutase [Cu-Zn]</fullName>
        <ecNumber evidence="2">1.15.1.1</ecNumber>
    </recommendedName>
</protein>
<dbReference type="InterPro" id="IPR024134">
    <property type="entry name" value="SOD_Cu/Zn_/chaperone"/>
</dbReference>
<organism evidence="5 6">
    <name type="scientific">Coralloluteibacterium thermophilum</name>
    <dbReference type="NCBI Taxonomy" id="2707049"/>
    <lineage>
        <taxon>Bacteria</taxon>
        <taxon>Pseudomonadati</taxon>
        <taxon>Pseudomonadota</taxon>
        <taxon>Gammaproteobacteria</taxon>
        <taxon>Lysobacterales</taxon>
        <taxon>Lysobacteraceae</taxon>
        <taxon>Coralloluteibacterium</taxon>
    </lineage>
</organism>
<keyword evidence="2" id="KW-0186">Copper</keyword>
<evidence type="ECO:0000259" key="4">
    <source>
        <dbReference type="Pfam" id="PF00080"/>
    </source>
</evidence>
<comment type="catalytic activity">
    <reaction evidence="2">
        <text>2 superoxide + 2 H(+) = H2O2 + O2</text>
        <dbReference type="Rhea" id="RHEA:20696"/>
        <dbReference type="ChEBI" id="CHEBI:15378"/>
        <dbReference type="ChEBI" id="CHEBI:15379"/>
        <dbReference type="ChEBI" id="CHEBI:16240"/>
        <dbReference type="ChEBI" id="CHEBI:18421"/>
        <dbReference type="EC" id="1.15.1.1"/>
    </reaction>
</comment>
<dbReference type="InterPro" id="IPR036423">
    <property type="entry name" value="SOD-like_Cu/Zn_dom_sf"/>
</dbReference>
<comment type="function">
    <text evidence="2">Destroys radicals which are normally produced within the cells and which are toxic to biological systems.</text>
</comment>
<gene>
    <name evidence="5" type="ORF">ACFO3Q_04580</name>
</gene>
<evidence type="ECO:0000313" key="6">
    <source>
        <dbReference type="Proteomes" id="UP001595892"/>
    </source>
</evidence>
<dbReference type="CDD" id="cd00305">
    <property type="entry name" value="Cu-Zn_Superoxide_Dismutase"/>
    <property type="match status" value="1"/>
</dbReference>
<comment type="caution">
    <text evidence="5">The sequence shown here is derived from an EMBL/GenBank/DDBJ whole genome shotgun (WGS) entry which is preliminary data.</text>
</comment>